<evidence type="ECO:0000259" key="1">
    <source>
        <dbReference type="Pfam" id="PF07686"/>
    </source>
</evidence>
<reference evidence="2" key="2">
    <citation type="submission" date="2025-09" db="UniProtKB">
        <authorList>
            <consortium name="Ensembl"/>
        </authorList>
    </citation>
    <scope>IDENTIFICATION</scope>
</reference>
<dbReference type="AlphaFoldDB" id="A0A8C6U232"/>
<protein>
    <recommendedName>
        <fullName evidence="1">Immunoglobulin V-set domain-containing protein</fullName>
    </recommendedName>
</protein>
<sequence>MVIRATRGSCLVIPCSYTLPKTATVYSTYNGLWKKGTEQVIVAQSRKNLPHQDYRGRTRFLGSMYKQDCTLLLWDVRDSDAGLYLFRIHLPEYKSYSWTYQPTEVQVERPHLLETPLDLLSPAKPPTTLVSGGAYCSVTHSCPQNPPTLTWNSNGTVRRGSNSVDDGQWSTYSILQPGPPQNTPLELRCTVTYYGGQKLHSTFCFSNFCSTLNHVLVPIENRLGLVLTQFEGKHVLIPSHSSLQTSLKHQSHTFYRDISNNLSI</sequence>
<organism evidence="2 3">
    <name type="scientific">Neogobius melanostomus</name>
    <name type="common">round goby</name>
    <dbReference type="NCBI Taxonomy" id="47308"/>
    <lineage>
        <taxon>Eukaryota</taxon>
        <taxon>Metazoa</taxon>
        <taxon>Chordata</taxon>
        <taxon>Craniata</taxon>
        <taxon>Vertebrata</taxon>
        <taxon>Euteleostomi</taxon>
        <taxon>Actinopterygii</taxon>
        <taxon>Neopterygii</taxon>
        <taxon>Teleostei</taxon>
        <taxon>Neoteleostei</taxon>
        <taxon>Acanthomorphata</taxon>
        <taxon>Gobiaria</taxon>
        <taxon>Gobiiformes</taxon>
        <taxon>Gobioidei</taxon>
        <taxon>Gobiidae</taxon>
        <taxon>Benthophilinae</taxon>
        <taxon>Neogobiini</taxon>
        <taxon>Neogobius</taxon>
    </lineage>
</organism>
<dbReference type="SUPFAM" id="SSF48726">
    <property type="entry name" value="Immunoglobulin"/>
    <property type="match status" value="1"/>
</dbReference>
<dbReference type="PANTHER" id="PTHR46484">
    <property type="entry name" value="SI:CH211-171H4.5-RELATED"/>
    <property type="match status" value="1"/>
</dbReference>
<name>A0A8C6U232_9GOBI</name>
<dbReference type="InterPro" id="IPR013106">
    <property type="entry name" value="Ig_V-set"/>
</dbReference>
<accession>A0A8C6U232</accession>
<reference evidence="2" key="1">
    <citation type="submission" date="2025-08" db="UniProtKB">
        <authorList>
            <consortium name="Ensembl"/>
        </authorList>
    </citation>
    <scope>IDENTIFICATION</scope>
</reference>
<dbReference type="InterPro" id="IPR036179">
    <property type="entry name" value="Ig-like_dom_sf"/>
</dbReference>
<dbReference type="Ensembl" id="ENSNMLT00000030667.1">
    <property type="protein sequence ID" value="ENSNMLP00000027454.1"/>
    <property type="gene ID" value="ENSNMLG00000017497.1"/>
</dbReference>
<proteinExistence type="predicted"/>
<dbReference type="Pfam" id="PF07686">
    <property type="entry name" value="V-set"/>
    <property type="match status" value="1"/>
</dbReference>
<feature type="domain" description="Immunoglobulin V-set" evidence="1">
    <location>
        <begin position="4"/>
        <end position="95"/>
    </location>
</feature>
<dbReference type="PANTHER" id="PTHR46484:SF7">
    <property type="entry name" value="MYELIN-ASSOCIATED GLYCOPROTEIN-LIKE-RELATED"/>
    <property type="match status" value="1"/>
</dbReference>
<evidence type="ECO:0000313" key="2">
    <source>
        <dbReference type="Ensembl" id="ENSNMLP00000027454.1"/>
    </source>
</evidence>
<dbReference type="InterPro" id="IPR013783">
    <property type="entry name" value="Ig-like_fold"/>
</dbReference>
<dbReference type="Proteomes" id="UP000694523">
    <property type="component" value="Unplaced"/>
</dbReference>
<dbReference type="Gene3D" id="2.60.40.10">
    <property type="entry name" value="Immunoglobulins"/>
    <property type="match status" value="2"/>
</dbReference>
<evidence type="ECO:0000313" key="3">
    <source>
        <dbReference type="Proteomes" id="UP000694523"/>
    </source>
</evidence>
<keyword evidence="3" id="KW-1185">Reference proteome</keyword>